<sequence length="251" mass="26774">MNKLVLVTGGSRGLGKNAALMFAAKSMDVVITYLHNKEAADEVVASIRWLGQKAAALPLNVGDVSMFGSFTDELSELLSQYFERENIDALINNAGMGEYAAFADTTEAQFDGLMNVHLKGAFFLTQSLLPLINNGGKVISVSSGLTRFSETGFCAYAMMKAGVEVMTRYLALELGPRQISVNTLAPGAIETDFGGGVVRDNTALNESIASKMALGRVGLPDDIGKAMLMLLSDEAQWLNGQRIEVSGGIHL</sequence>
<dbReference type="PRINTS" id="PR00081">
    <property type="entry name" value="GDHRDH"/>
</dbReference>
<evidence type="ECO:0000313" key="4">
    <source>
        <dbReference type="Proteomes" id="UP000055702"/>
    </source>
</evidence>
<evidence type="ECO:0000256" key="1">
    <source>
        <dbReference type="ARBA" id="ARBA00006484"/>
    </source>
</evidence>
<protein>
    <submittedName>
        <fullName evidence="3">Short-chain dehydrogenase</fullName>
    </submittedName>
</protein>
<dbReference type="GO" id="GO:0016491">
    <property type="term" value="F:oxidoreductase activity"/>
    <property type="evidence" value="ECO:0007669"/>
    <property type="project" value="UniProtKB-KW"/>
</dbReference>
<dbReference type="InterPro" id="IPR002347">
    <property type="entry name" value="SDR_fam"/>
</dbReference>
<name>A0A106BYU8_SHEFR</name>
<comment type="similarity">
    <text evidence="1">Belongs to the short-chain dehydrogenases/reductases (SDR) family.</text>
</comment>
<dbReference type="EMBL" id="LRDC01000029">
    <property type="protein sequence ID" value="KVX01137.1"/>
    <property type="molecule type" value="Genomic_DNA"/>
</dbReference>
<proteinExistence type="inferred from homology"/>
<dbReference type="Pfam" id="PF13561">
    <property type="entry name" value="adh_short_C2"/>
    <property type="match status" value="1"/>
</dbReference>
<dbReference type="Gene3D" id="3.40.50.720">
    <property type="entry name" value="NAD(P)-binding Rossmann-like Domain"/>
    <property type="match status" value="1"/>
</dbReference>
<comment type="caution">
    <text evidence="3">The sequence shown here is derived from an EMBL/GenBank/DDBJ whole genome shotgun (WGS) entry which is preliminary data.</text>
</comment>
<dbReference type="Proteomes" id="UP000055702">
    <property type="component" value="Unassembled WGS sequence"/>
</dbReference>
<dbReference type="InterPro" id="IPR036291">
    <property type="entry name" value="NAD(P)-bd_dom_sf"/>
</dbReference>
<dbReference type="RefSeq" id="WP_059746516.1">
    <property type="nucleotide sequence ID" value="NZ_LRDC01000029.1"/>
</dbReference>
<accession>A0A106BYU8</accession>
<organism evidence="3">
    <name type="scientific">Shewanella frigidimarina</name>
    <dbReference type="NCBI Taxonomy" id="56812"/>
    <lineage>
        <taxon>Bacteria</taxon>
        <taxon>Pseudomonadati</taxon>
        <taxon>Pseudomonadota</taxon>
        <taxon>Gammaproteobacteria</taxon>
        <taxon>Alteromonadales</taxon>
        <taxon>Shewanellaceae</taxon>
        <taxon>Shewanella</taxon>
    </lineage>
</organism>
<keyword evidence="2" id="KW-0560">Oxidoreductase</keyword>
<dbReference type="PRINTS" id="PR00080">
    <property type="entry name" value="SDRFAMILY"/>
</dbReference>
<reference evidence="3 4" key="1">
    <citation type="submission" date="2016-01" db="EMBL/GenBank/DDBJ databases">
        <title>Draft genome of the antarctic isolate Shewanella frigidimarina Ag06-30.</title>
        <authorList>
            <person name="Parmeciano Di Noto G."/>
            <person name="Vazquez S."/>
            <person name="Mac Cormack W."/>
            <person name="Iriarte A."/>
            <person name="Quiroga C."/>
        </authorList>
    </citation>
    <scope>NUCLEOTIDE SEQUENCE [LARGE SCALE GENOMIC DNA]</scope>
    <source>
        <strain evidence="3 4">Ag06-30</strain>
    </source>
</reference>
<gene>
    <name evidence="3" type="ORF">AWJ07_06705</name>
</gene>
<dbReference type="AlphaFoldDB" id="A0A106BYU8"/>
<dbReference type="PANTHER" id="PTHR43639">
    <property type="entry name" value="OXIDOREDUCTASE, SHORT-CHAIN DEHYDROGENASE/REDUCTASE FAMILY (AFU_ORTHOLOGUE AFUA_5G02870)"/>
    <property type="match status" value="1"/>
</dbReference>
<dbReference type="SUPFAM" id="SSF51735">
    <property type="entry name" value="NAD(P)-binding Rossmann-fold domains"/>
    <property type="match status" value="1"/>
</dbReference>
<evidence type="ECO:0000256" key="2">
    <source>
        <dbReference type="ARBA" id="ARBA00023002"/>
    </source>
</evidence>
<dbReference type="PANTHER" id="PTHR43639:SF1">
    <property type="entry name" value="SHORT-CHAIN DEHYDROGENASE_REDUCTASE FAMILY PROTEIN"/>
    <property type="match status" value="1"/>
</dbReference>
<evidence type="ECO:0000313" key="3">
    <source>
        <dbReference type="EMBL" id="KVX01137.1"/>
    </source>
</evidence>